<dbReference type="InParanoid" id="J0D636"/>
<gene>
    <name evidence="2" type="ORF">AURDEDRAFT_117646</name>
</gene>
<keyword evidence="3" id="KW-1185">Reference proteome</keyword>
<feature type="region of interest" description="Disordered" evidence="1">
    <location>
        <begin position="44"/>
        <end position="63"/>
    </location>
</feature>
<protein>
    <submittedName>
        <fullName evidence="2">Uncharacterized protein</fullName>
    </submittedName>
</protein>
<sequence length="63" mass="6831">MFTTDGAGSFIVGELHNTEDRSFVADRCLPIRPVPRLTACYDHGTGRALPPPPPWTLTPGRAP</sequence>
<evidence type="ECO:0000313" key="3">
    <source>
        <dbReference type="Proteomes" id="UP000006514"/>
    </source>
</evidence>
<dbReference type="EMBL" id="JH687963">
    <property type="protein sequence ID" value="EJD34317.1"/>
    <property type="molecule type" value="Genomic_DNA"/>
</dbReference>
<organism evidence="2 3">
    <name type="scientific">Auricularia subglabra (strain TFB-10046 / SS5)</name>
    <name type="common">White-rot fungus</name>
    <name type="synonym">Auricularia delicata (strain TFB10046)</name>
    <dbReference type="NCBI Taxonomy" id="717982"/>
    <lineage>
        <taxon>Eukaryota</taxon>
        <taxon>Fungi</taxon>
        <taxon>Dikarya</taxon>
        <taxon>Basidiomycota</taxon>
        <taxon>Agaricomycotina</taxon>
        <taxon>Agaricomycetes</taxon>
        <taxon>Auriculariales</taxon>
        <taxon>Auriculariaceae</taxon>
        <taxon>Auricularia</taxon>
    </lineage>
</organism>
<evidence type="ECO:0000313" key="2">
    <source>
        <dbReference type="EMBL" id="EJD34317.1"/>
    </source>
</evidence>
<feature type="compositionally biased region" description="Pro residues" evidence="1">
    <location>
        <begin position="49"/>
        <end position="63"/>
    </location>
</feature>
<dbReference type="AlphaFoldDB" id="J0D636"/>
<name>J0D636_AURST</name>
<evidence type="ECO:0000256" key="1">
    <source>
        <dbReference type="SAM" id="MobiDB-lite"/>
    </source>
</evidence>
<proteinExistence type="predicted"/>
<dbReference type="Proteomes" id="UP000006514">
    <property type="component" value="Unassembled WGS sequence"/>
</dbReference>
<feature type="non-terminal residue" evidence="2">
    <location>
        <position position="63"/>
    </location>
</feature>
<reference evidence="3" key="1">
    <citation type="journal article" date="2012" name="Science">
        <title>The Paleozoic origin of enzymatic lignin decomposition reconstructed from 31 fungal genomes.</title>
        <authorList>
            <person name="Floudas D."/>
            <person name="Binder M."/>
            <person name="Riley R."/>
            <person name="Barry K."/>
            <person name="Blanchette R.A."/>
            <person name="Henrissat B."/>
            <person name="Martinez A.T."/>
            <person name="Otillar R."/>
            <person name="Spatafora J.W."/>
            <person name="Yadav J.S."/>
            <person name="Aerts A."/>
            <person name="Benoit I."/>
            <person name="Boyd A."/>
            <person name="Carlson A."/>
            <person name="Copeland A."/>
            <person name="Coutinho P.M."/>
            <person name="de Vries R.P."/>
            <person name="Ferreira P."/>
            <person name="Findley K."/>
            <person name="Foster B."/>
            <person name="Gaskell J."/>
            <person name="Glotzer D."/>
            <person name="Gorecki P."/>
            <person name="Heitman J."/>
            <person name="Hesse C."/>
            <person name="Hori C."/>
            <person name="Igarashi K."/>
            <person name="Jurgens J.A."/>
            <person name="Kallen N."/>
            <person name="Kersten P."/>
            <person name="Kohler A."/>
            <person name="Kuees U."/>
            <person name="Kumar T.K.A."/>
            <person name="Kuo A."/>
            <person name="LaButti K."/>
            <person name="Larrondo L.F."/>
            <person name="Lindquist E."/>
            <person name="Ling A."/>
            <person name="Lombard V."/>
            <person name="Lucas S."/>
            <person name="Lundell T."/>
            <person name="Martin R."/>
            <person name="McLaughlin D.J."/>
            <person name="Morgenstern I."/>
            <person name="Morin E."/>
            <person name="Murat C."/>
            <person name="Nagy L.G."/>
            <person name="Nolan M."/>
            <person name="Ohm R.A."/>
            <person name="Patyshakuliyeva A."/>
            <person name="Rokas A."/>
            <person name="Ruiz-Duenas F.J."/>
            <person name="Sabat G."/>
            <person name="Salamov A."/>
            <person name="Samejima M."/>
            <person name="Schmutz J."/>
            <person name="Slot J.C."/>
            <person name="St John F."/>
            <person name="Stenlid J."/>
            <person name="Sun H."/>
            <person name="Sun S."/>
            <person name="Syed K."/>
            <person name="Tsang A."/>
            <person name="Wiebenga A."/>
            <person name="Young D."/>
            <person name="Pisabarro A."/>
            <person name="Eastwood D.C."/>
            <person name="Martin F."/>
            <person name="Cullen D."/>
            <person name="Grigoriev I.V."/>
            <person name="Hibbett D.S."/>
        </authorList>
    </citation>
    <scope>NUCLEOTIDE SEQUENCE [LARGE SCALE GENOMIC DNA]</scope>
    <source>
        <strain evidence="3">TFB10046</strain>
    </source>
</reference>
<accession>J0D636</accession>
<dbReference type="KEGG" id="adl:AURDEDRAFT_117646"/>